<keyword evidence="4" id="KW-0620">Polyamine biosynthesis</keyword>
<evidence type="ECO:0000256" key="7">
    <source>
        <dbReference type="ARBA" id="ARBA00034138"/>
    </source>
</evidence>
<accession>A0ABQ9GCT1</accession>
<evidence type="ECO:0000256" key="6">
    <source>
        <dbReference type="ARBA" id="ARBA00034115"/>
    </source>
</evidence>
<evidence type="ECO:0000256" key="8">
    <source>
        <dbReference type="ARBA" id="ARBA00037173"/>
    </source>
</evidence>
<dbReference type="Gene3D" id="2.40.37.10">
    <property type="entry name" value="Lyase, Ornithine Decarboxylase, Chain A, domain 1"/>
    <property type="match status" value="1"/>
</dbReference>
<dbReference type="SUPFAM" id="SSF50621">
    <property type="entry name" value="Alanine racemase C-terminal domain-like"/>
    <property type="match status" value="1"/>
</dbReference>
<evidence type="ECO:0000259" key="12">
    <source>
        <dbReference type="Pfam" id="PF00278"/>
    </source>
</evidence>
<protein>
    <recommendedName>
        <fullName evidence="7">ornithine decarboxylase</fullName>
        <ecNumber evidence="7">4.1.1.17</ecNumber>
    </recommendedName>
</protein>
<dbReference type="SUPFAM" id="SSF51419">
    <property type="entry name" value="PLP-binding barrel"/>
    <property type="match status" value="1"/>
</dbReference>
<evidence type="ECO:0000259" key="13">
    <source>
        <dbReference type="Pfam" id="PF02784"/>
    </source>
</evidence>
<evidence type="ECO:0000256" key="2">
    <source>
        <dbReference type="ARBA" id="ARBA00008872"/>
    </source>
</evidence>
<evidence type="ECO:0000256" key="4">
    <source>
        <dbReference type="ARBA" id="ARBA00023115"/>
    </source>
</evidence>
<dbReference type="PANTHER" id="PTHR11482">
    <property type="entry name" value="ARGININE/DIAMINOPIMELATE/ORNITHINE DECARBOXYLASE"/>
    <property type="match status" value="1"/>
</dbReference>
<dbReference type="Pfam" id="PF00278">
    <property type="entry name" value="Orn_DAP_Arg_deC"/>
    <property type="match status" value="1"/>
</dbReference>
<evidence type="ECO:0000256" key="5">
    <source>
        <dbReference type="ARBA" id="ARBA00023239"/>
    </source>
</evidence>
<comment type="subunit">
    <text evidence="9">Homodimer. Only the dimer is catalytically active, as the active sites are constructed of residues from both monomers.</text>
</comment>
<organism evidence="14 15">
    <name type="scientific">Dryococelus australis</name>
    <dbReference type="NCBI Taxonomy" id="614101"/>
    <lineage>
        <taxon>Eukaryota</taxon>
        <taxon>Metazoa</taxon>
        <taxon>Ecdysozoa</taxon>
        <taxon>Arthropoda</taxon>
        <taxon>Hexapoda</taxon>
        <taxon>Insecta</taxon>
        <taxon>Pterygota</taxon>
        <taxon>Neoptera</taxon>
        <taxon>Polyneoptera</taxon>
        <taxon>Phasmatodea</taxon>
        <taxon>Verophasmatodea</taxon>
        <taxon>Anareolatae</taxon>
        <taxon>Phasmatidae</taxon>
        <taxon>Eurycanthinae</taxon>
        <taxon>Dryococelus</taxon>
    </lineage>
</organism>
<dbReference type="InterPro" id="IPR022643">
    <property type="entry name" value="De-COase2_C"/>
</dbReference>
<dbReference type="InterPro" id="IPR002433">
    <property type="entry name" value="Orn_de-COase"/>
</dbReference>
<dbReference type="InterPro" id="IPR029066">
    <property type="entry name" value="PLP-binding_barrel"/>
</dbReference>
<keyword evidence="3" id="KW-0663">Pyridoxal phosphate</keyword>
<sequence>MKLSNTDQKIQVLEPGWTPERVIRNVINSGVQENAFYVFDIGEVYRRYKEFITLMPRVQPFYAVKCNDHQTILKLLADLGAGFDCASKGEINKILGLGVEASNIIFANPAKPASHLRHAASTGVNLMTFDNEMELTKIKALHPSAKLVLRIRCDAEVVQCNLGMKFGCDALNEAPRLIRAARFLGLDLVGISFHVGSGCGDPPVFRRAIFAASQLFDYAATVGYNFQLLDIGGGFPGNKGQSLDEIAAVVNLALDDFFGDTDVQVIAEPGRYFVASAFTLATCIHSKREVRNMDEKDSSVTHVMYYINEGVYGAFNVVIYDHFNPIAIPLKGFGGKLTPSSIWGPTCDSMDMVLENVMLPTLDVGEWFMFENMGAYTLVACTTFNGFPTSKVHIVISEEDWLLMTSELSVCEDQFVFGNSPSNLRIGLDVGDEDDKWETPLSVQSPVCRKPSLSCHVDVLDHCSAQPPSFLCDFVEVEPIN</sequence>
<dbReference type="EC" id="4.1.1.17" evidence="7"/>
<keyword evidence="15" id="KW-1185">Reference proteome</keyword>
<feature type="domain" description="Orn/DAP/Arg decarboxylase 2 N-terminal" evidence="13">
    <location>
        <begin position="42"/>
        <end position="275"/>
    </location>
</feature>
<dbReference type="InterPro" id="IPR022653">
    <property type="entry name" value="De-COase2_pyr-phos_BS"/>
</dbReference>
<proteinExistence type="inferred from homology"/>
<evidence type="ECO:0000256" key="9">
    <source>
        <dbReference type="ARBA" id="ARBA00046672"/>
    </source>
</evidence>
<comment type="function">
    <text evidence="8">Catalyzes the first and rate-limiting step of polyamine biosynthesis that converts ornithine into putrescine, which is the precursor for the polyamines, spermidine and spermine. Polyamines are essential for cell proliferation and are implicated in cellular processes, ranging from DNA replication to apoptosis.</text>
</comment>
<feature type="domain" description="Orn/DAP/Arg decarboxylase 2 C-terminal" evidence="12">
    <location>
        <begin position="37"/>
        <end position="374"/>
    </location>
</feature>
<dbReference type="PROSITE" id="PS00878">
    <property type="entry name" value="ODR_DC_2_1"/>
    <property type="match status" value="1"/>
</dbReference>
<dbReference type="InterPro" id="IPR000183">
    <property type="entry name" value="Orn/DAP/Arg_de-COase"/>
</dbReference>
<evidence type="ECO:0000256" key="10">
    <source>
        <dbReference type="ARBA" id="ARBA00049127"/>
    </source>
</evidence>
<evidence type="ECO:0000313" key="15">
    <source>
        <dbReference type="Proteomes" id="UP001159363"/>
    </source>
</evidence>
<dbReference type="InterPro" id="IPR009006">
    <property type="entry name" value="Ala_racemase/Decarboxylase_C"/>
</dbReference>
<comment type="pathway">
    <text evidence="6">Amine and polyamine biosynthesis; putrescine biosynthesis via L-ornithine pathway; putrescine from L-ornithine: step 1/1.</text>
</comment>
<gene>
    <name evidence="14" type="ORF">PR048_030417</name>
</gene>
<keyword evidence="5" id="KW-0456">Lyase</keyword>
<reference evidence="14 15" key="1">
    <citation type="submission" date="2023-02" db="EMBL/GenBank/DDBJ databases">
        <title>LHISI_Scaffold_Assembly.</title>
        <authorList>
            <person name="Stuart O.P."/>
            <person name="Cleave R."/>
            <person name="Magrath M.J.L."/>
            <person name="Mikheyev A.S."/>
        </authorList>
    </citation>
    <scope>NUCLEOTIDE SEQUENCE [LARGE SCALE GENOMIC DNA]</scope>
    <source>
        <strain evidence="14">Daus_M_001</strain>
        <tissue evidence="14">Leg muscle</tissue>
    </source>
</reference>
<evidence type="ECO:0000256" key="1">
    <source>
        <dbReference type="ARBA" id="ARBA00001933"/>
    </source>
</evidence>
<dbReference type="CDD" id="cd00622">
    <property type="entry name" value="PLPDE_III_ODC"/>
    <property type="match status" value="1"/>
</dbReference>
<comment type="cofactor">
    <cofactor evidence="1">
        <name>pyridoxal 5'-phosphate</name>
        <dbReference type="ChEBI" id="CHEBI:597326"/>
    </cofactor>
</comment>
<evidence type="ECO:0000256" key="11">
    <source>
        <dbReference type="RuleBase" id="RU003737"/>
    </source>
</evidence>
<dbReference type="PANTHER" id="PTHR11482:SF6">
    <property type="entry name" value="ORNITHINE DECARBOXYLASE 1-RELATED"/>
    <property type="match status" value="1"/>
</dbReference>
<dbReference type="EMBL" id="JARBHB010000014">
    <property type="protein sequence ID" value="KAJ8868876.1"/>
    <property type="molecule type" value="Genomic_DNA"/>
</dbReference>
<dbReference type="InterPro" id="IPR022644">
    <property type="entry name" value="De-COase2_N"/>
</dbReference>
<dbReference type="Pfam" id="PF02784">
    <property type="entry name" value="Orn_Arg_deC_N"/>
    <property type="match status" value="1"/>
</dbReference>
<evidence type="ECO:0000313" key="14">
    <source>
        <dbReference type="EMBL" id="KAJ8868876.1"/>
    </source>
</evidence>
<comment type="caution">
    <text evidence="14">The sequence shown here is derived from an EMBL/GenBank/DDBJ whole genome shotgun (WGS) entry which is preliminary data.</text>
</comment>
<dbReference type="PRINTS" id="PR01179">
    <property type="entry name" value="ODADCRBXLASE"/>
</dbReference>
<comment type="catalytic activity">
    <reaction evidence="10">
        <text>L-ornithine + H(+) = putrescine + CO2</text>
        <dbReference type="Rhea" id="RHEA:22964"/>
        <dbReference type="ChEBI" id="CHEBI:15378"/>
        <dbReference type="ChEBI" id="CHEBI:16526"/>
        <dbReference type="ChEBI" id="CHEBI:46911"/>
        <dbReference type="ChEBI" id="CHEBI:326268"/>
        <dbReference type="EC" id="4.1.1.17"/>
    </reaction>
</comment>
<evidence type="ECO:0000256" key="3">
    <source>
        <dbReference type="ARBA" id="ARBA00022898"/>
    </source>
</evidence>
<comment type="similarity">
    <text evidence="2 11">Belongs to the Orn/Lys/Arg decarboxylase class-II family.</text>
</comment>
<dbReference type="Gene3D" id="3.20.20.10">
    <property type="entry name" value="Alanine racemase"/>
    <property type="match status" value="1"/>
</dbReference>
<dbReference type="PRINTS" id="PR01182">
    <property type="entry name" value="ORNDCRBXLASE"/>
</dbReference>
<dbReference type="Proteomes" id="UP001159363">
    <property type="component" value="Chromosome 13"/>
</dbReference>
<name>A0ABQ9GCT1_9NEOP</name>